<dbReference type="Gene3D" id="2.10.310.10">
    <property type="entry name" value="Serpins superfamily"/>
    <property type="match status" value="1"/>
</dbReference>
<evidence type="ECO:0000256" key="3">
    <source>
        <dbReference type="RuleBase" id="RU000411"/>
    </source>
</evidence>
<organism evidence="6">
    <name type="scientific">Penaeus vannamei</name>
    <name type="common">Whiteleg shrimp</name>
    <name type="synonym">Litopenaeus vannamei</name>
    <dbReference type="NCBI Taxonomy" id="6689"/>
    <lineage>
        <taxon>Eukaryota</taxon>
        <taxon>Metazoa</taxon>
        <taxon>Ecdysozoa</taxon>
        <taxon>Arthropoda</taxon>
        <taxon>Crustacea</taxon>
        <taxon>Multicrustacea</taxon>
        <taxon>Malacostraca</taxon>
        <taxon>Eumalacostraca</taxon>
        <taxon>Eucarida</taxon>
        <taxon>Decapoda</taxon>
        <taxon>Dendrobranchiata</taxon>
        <taxon>Penaeoidea</taxon>
        <taxon>Penaeidae</taxon>
        <taxon>Penaeus</taxon>
    </lineage>
</organism>
<feature type="chain" id="PRO_5004369208" evidence="4">
    <location>
        <begin position="20"/>
        <end position="415"/>
    </location>
</feature>
<dbReference type="InterPro" id="IPR036186">
    <property type="entry name" value="Serpin_sf"/>
</dbReference>
<dbReference type="Gene3D" id="3.30.497.10">
    <property type="entry name" value="Antithrombin, subunit I, domain 2"/>
    <property type="match status" value="1"/>
</dbReference>
<dbReference type="InterPro" id="IPR000215">
    <property type="entry name" value="Serpin_fam"/>
</dbReference>
<sequence>MRLLVATAMATAVLGFVRSQCFSERDDFSVKVNTDLSGITDFGFELYKQLAPPESPENFFFSPYSIWTAFTLAYFGAGGETAAQLQRALRVDDKVATLRLWRALEAMYRTRQQNTTAYSFNIANRAYIDKSLPIRDCITNLLHSEVERVQFFKVGAVAQEINSFVSVATKGRIDQIINPSDLLDAIMVLVNAAYFKGTWQFQFKASDTFPEPFYATSQNSDLVPMMHQTASFRYNEFPEIAAKVLELPYTGDAMSMFVFLPTEEGPLGFARMVDRLSGNNLRAATHKGNLSFRTVDVKLPKFKMEVEIREQFKPALKSMGIRDIFDSEKVDLSTFGPLLNVTLEKVIHKAFVEVNEEGTEAAAATALIFATRSGAARPLPIEFHCTRPFVFLIRDNDTHTVLFMGSYKKPTKAKA</sequence>
<feature type="signal peptide" evidence="4">
    <location>
        <begin position="1"/>
        <end position="19"/>
    </location>
</feature>
<proteinExistence type="evidence at transcript level"/>
<keyword evidence="2" id="KW-0722">Serine protease inhibitor</keyword>
<dbReference type="InterPro" id="IPR042185">
    <property type="entry name" value="Serpin_sf_2"/>
</dbReference>
<dbReference type="Gene3D" id="2.30.39.10">
    <property type="entry name" value="Alpha-1-antitrypsin, domain 1"/>
    <property type="match status" value="1"/>
</dbReference>
<evidence type="ECO:0000256" key="1">
    <source>
        <dbReference type="ARBA" id="ARBA00022690"/>
    </source>
</evidence>
<dbReference type="InterPro" id="IPR023796">
    <property type="entry name" value="Serpin_dom"/>
</dbReference>
<keyword evidence="1" id="KW-0646">Protease inhibitor</keyword>
<dbReference type="CDD" id="cd19594">
    <property type="entry name" value="serpin_crustaceans_chelicerates_insects"/>
    <property type="match status" value="1"/>
</dbReference>
<dbReference type="GO" id="GO:0004867">
    <property type="term" value="F:serine-type endopeptidase inhibitor activity"/>
    <property type="evidence" value="ECO:0007669"/>
    <property type="project" value="UniProtKB-KW"/>
</dbReference>
<gene>
    <name evidence="6" type="primary">SERPIN</name>
</gene>
<dbReference type="Pfam" id="PF00079">
    <property type="entry name" value="Serpin"/>
    <property type="match status" value="1"/>
</dbReference>
<evidence type="ECO:0000259" key="5">
    <source>
        <dbReference type="SMART" id="SM00093"/>
    </source>
</evidence>
<comment type="similarity">
    <text evidence="3">Belongs to the serpin family.</text>
</comment>
<accession>R4N7H8</accession>
<evidence type="ECO:0000313" key="6">
    <source>
        <dbReference type="EMBL" id="AGL39540.1"/>
    </source>
</evidence>
<dbReference type="PANTHER" id="PTHR11461">
    <property type="entry name" value="SERINE PROTEASE INHIBITOR, SERPIN"/>
    <property type="match status" value="1"/>
</dbReference>
<dbReference type="PANTHER" id="PTHR11461:SF278">
    <property type="entry name" value="SERINE PROTEASE INHIBITOR 88EA"/>
    <property type="match status" value="1"/>
</dbReference>
<dbReference type="AlphaFoldDB" id="R4N7H8"/>
<dbReference type="SUPFAM" id="SSF56574">
    <property type="entry name" value="Serpins"/>
    <property type="match status" value="1"/>
</dbReference>
<dbReference type="EMBL" id="KC529336">
    <property type="protein sequence ID" value="AGL39540.1"/>
    <property type="molecule type" value="mRNA"/>
</dbReference>
<keyword evidence="4" id="KW-0732">Signal</keyword>
<protein>
    <submittedName>
        <fullName evidence="6">Serine proteinase inhibitor</fullName>
    </submittedName>
</protein>
<dbReference type="GO" id="GO:0005615">
    <property type="term" value="C:extracellular space"/>
    <property type="evidence" value="ECO:0007669"/>
    <property type="project" value="InterPro"/>
</dbReference>
<dbReference type="SMART" id="SM00093">
    <property type="entry name" value="SERPIN"/>
    <property type="match status" value="1"/>
</dbReference>
<dbReference type="OrthoDB" id="671595at2759"/>
<dbReference type="InterPro" id="IPR042178">
    <property type="entry name" value="Serpin_sf_1"/>
</dbReference>
<evidence type="ECO:0000256" key="2">
    <source>
        <dbReference type="ARBA" id="ARBA00022900"/>
    </source>
</evidence>
<name>R4N7H8_PENVA</name>
<reference evidence="6" key="1">
    <citation type="journal article" date="2014" name="Dev. Comp. Immunol.">
        <title>Identification, characterization and functional analysis of a serine protease inhibitor (Lvserpin) from the Pacific white shrimp, Litopenaeus vannamei.</title>
        <authorList>
            <person name="Liu Y."/>
            <person name="Hou F."/>
            <person name="He S."/>
            <person name="Qian Z."/>
            <person name="Wang X."/>
            <person name="Mao A."/>
            <person name="Sun C."/>
            <person name="Liu X."/>
        </authorList>
    </citation>
    <scope>NUCLEOTIDE SEQUENCE</scope>
</reference>
<feature type="domain" description="Serpin" evidence="5">
    <location>
        <begin position="44"/>
        <end position="410"/>
    </location>
</feature>
<dbReference type="SMR" id="R4N7H8"/>
<evidence type="ECO:0000256" key="4">
    <source>
        <dbReference type="SAM" id="SignalP"/>
    </source>
</evidence>